<feature type="coiled-coil region" evidence="1">
    <location>
        <begin position="242"/>
        <end position="393"/>
    </location>
</feature>
<sequence length="519" mass="61435">MSIRNNDSIEKYTPLILVKSQTGLRTLSEEEVIGYIMFQAETNRKKPGFFKRKGEHIRLVSLLYYPFIVKSYRERMALIIDPVKKSSIEFEYDSINKEVINKELESLKDLTGKEFLDQMVKLEKIVESIVSGKEYIDKRKYVIESIVNDAIMIKDLRIFIENTVNYEIPGGKIEYEKINIDEIIEKVQKILEETHSILTYINDFIKRLDGYVDKWKENIELVFSEKMKEIDVKIEETKLEVQKNINLLRKKLEEEINVIKERHKPTIETIEKRIDEIKSEIKTIEEEIEKAKQYGKDTSDLKKKLNDLKKTLKDLEEELREANKRMEDEIESVQKRYKEMIESENEKIKRLYNEREKLRLELEALEKEANTRYDSIRKNLMKYRDKIMEIEKKILGISVLLPTSGEGKYLVPLAVIMYGKNSETRYMTITPLMFEHTGRIASRIRIYSVESINKHLAWIINILEQPRIRAQLDENNLFRIVALERIEIGLSRLSDLGILSRGEIRKIIKNLKDQIEMVV</sequence>
<accession>A3DNV1</accession>
<dbReference type="HOGENOM" id="CLU_524424_0_0_2"/>
<dbReference type="AlphaFoldDB" id="A3DNV1"/>
<name>A3DNV1_STAMF</name>
<dbReference type="STRING" id="399550.Smar_1217"/>
<dbReference type="Proteomes" id="UP000000254">
    <property type="component" value="Chromosome"/>
</dbReference>
<evidence type="ECO:0000256" key="1">
    <source>
        <dbReference type="SAM" id="Coils"/>
    </source>
</evidence>
<dbReference type="GeneID" id="4907335"/>
<gene>
    <name evidence="2" type="ordered locus">Smar_1217</name>
</gene>
<keyword evidence="3" id="KW-1185">Reference proteome</keyword>
<protein>
    <submittedName>
        <fullName evidence="2">Uncharacterized protein</fullName>
    </submittedName>
</protein>
<dbReference type="SUPFAM" id="SSF58113">
    <property type="entry name" value="Apolipoprotein A-I"/>
    <property type="match status" value="1"/>
</dbReference>
<dbReference type="eggNOG" id="arCOG07331">
    <property type="taxonomic scope" value="Archaea"/>
</dbReference>
<dbReference type="Gene3D" id="1.10.287.40">
    <property type="entry name" value="Serine-tRNA synthetase, tRNA binding domain"/>
    <property type="match status" value="1"/>
</dbReference>
<dbReference type="EMBL" id="CP000575">
    <property type="protein sequence ID" value="ABN70311.1"/>
    <property type="molecule type" value="Genomic_DNA"/>
</dbReference>
<keyword evidence="1" id="KW-0175">Coiled coil</keyword>
<organism evidence="2 3">
    <name type="scientific">Staphylothermus marinus (strain ATCC 43588 / DSM 3639 / JCM 9404 / F1)</name>
    <dbReference type="NCBI Taxonomy" id="399550"/>
    <lineage>
        <taxon>Archaea</taxon>
        <taxon>Thermoproteota</taxon>
        <taxon>Thermoprotei</taxon>
        <taxon>Desulfurococcales</taxon>
        <taxon>Desulfurococcaceae</taxon>
        <taxon>Staphylothermus</taxon>
    </lineage>
</organism>
<evidence type="ECO:0000313" key="3">
    <source>
        <dbReference type="Proteomes" id="UP000000254"/>
    </source>
</evidence>
<reference evidence="3" key="1">
    <citation type="journal article" date="2009" name="BMC Genomics">
        <title>The complete genome sequence of Staphylothermus marinus reveals differences in sulfur metabolism among heterotrophic Crenarchaeota.</title>
        <authorList>
            <person name="Anderson I.J."/>
            <person name="Dharmarajan L."/>
            <person name="Rodriguez J."/>
            <person name="Hooper S."/>
            <person name="Porat I."/>
            <person name="Ulrich L.E."/>
            <person name="Elkins J.G."/>
            <person name="Mavromatis K."/>
            <person name="Sun H."/>
            <person name="Land M."/>
            <person name="Lapidus A."/>
            <person name="Lucas S."/>
            <person name="Barry K."/>
            <person name="Huber H."/>
            <person name="Zhulin I.B."/>
            <person name="Whitman W.B."/>
            <person name="Mukhopadhyay B."/>
            <person name="Woese C."/>
            <person name="Bristow J."/>
            <person name="Kyrpides N."/>
        </authorList>
    </citation>
    <scope>NUCLEOTIDE SEQUENCE [LARGE SCALE GENOMIC DNA]</scope>
    <source>
        <strain evidence="3">ATCC 43588 / DSM 3639 / JCM 9404 / F1</strain>
    </source>
</reference>
<proteinExistence type="predicted"/>
<dbReference type="RefSeq" id="WP_011839502.1">
    <property type="nucleotide sequence ID" value="NC_009033.1"/>
</dbReference>
<evidence type="ECO:0000313" key="2">
    <source>
        <dbReference type="EMBL" id="ABN70311.1"/>
    </source>
</evidence>
<dbReference type="OrthoDB" id="19123at2157"/>
<dbReference type="InterPro" id="IPR042103">
    <property type="entry name" value="SerRS_1_N_sf"/>
</dbReference>
<dbReference type="KEGG" id="smr:Smar_1217"/>
<reference evidence="2 3" key="2">
    <citation type="journal article" date="2009" name="Stand. Genomic Sci.">
        <title>Complete genome sequence of Staphylothermus marinus Stetter and Fiala 1986 type strain F1.</title>
        <authorList>
            <person name="Anderson I.J."/>
            <person name="Sun H."/>
            <person name="Lapidus A."/>
            <person name="Copeland A."/>
            <person name="Glavina Del Rio T."/>
            <person name="Tice H."/>
            <person name="Dalin E."/>
            <person name="Lucas S."/>
            <person name="Barry K."/>
            <person name="Land M."/>
            <person name="Richardson P."/>
            <person name="Huber H."/>
            <person name="Kyrpides N.C."/>
        </authorList>
    </citation>
    <scope>NUCLEOTIDE SEQUENCE [LARGE SCALE GENOMIC DNA]</scope>
    <source>
        <strain evidence="3">ATCC 43588 / DSM 3639 / JCM 9404 / F1</strain>
    </source>
</reference>